<dbReference type="PANTHER" id="PTHR37299">
    <property type="entry name" value="TRANSCRIPTIONAL REGULATOR-RELATED"/>
    <property type="match status" value="1"/>
</dbReference>
<comment type="caution">
    <text evidence="8">The sequence shown here is derived from an EMBL/GenBank/DDBJ whole genome shotgun (WGS) entry which is preliminary data.</text>
</comment>
<keyword evidence="5" id="KW-0597">Phosphoprotein</keyword>
<comment type="function">
    <text evidence="4">Required for high-level post-exponential phase expression of a series of secreted proteins.</text>
</comment>
<evidence type="ECO:0000256" key="5">
    <source>
        <dbReference type="PROSITE-ProRule" id="PRU00169"/>
    </source>
</evidence>
<evidence type="ECO:0000256" key="4">
    <source>
        <dbReference type="ARBA" id="ARBA00037164"/>
    </source>
</evidence>
<dbReference type="CDD" id="cd17533">
    <property type="entry name" value="REC_LytTR_AgrA-like"/>
    <property type="match status" value="1"/>
</dbReference>
<dbReference type="EMBL" id="JARSFG010000007">
    <property type="protein sequence ID" value="MEC1177786.1"/>
    <property type="molecule type" value="Genomic_DNA"/>
</dbReference>
<sequence>MSIFILEDHVIQAQNLKKLIEQICLEQRIPYDCIEATSKYEEILEKIAHCTYTPIYFLDIEIKQEERKGLDVAQEIRKVDQQGIIVFVTTHSELAPISYQYMVSALTFIDKNAPSTARKQRVESCLQHYVVKNGVAQQEDYLLIENAHTTIKVPFQEVEYVMTDEPHRLKLMTTNRLIQFYGTLKEIEQYDTRLIRCHKSYLVNTQQVQALDSKNGELLLLSGKKIPVSRRLLKPIKELIGQRDKREW</sequence>
<accession>A0AAW9NMU2</accession>
<dbReference type="Gene3D" id="2.40.50.1020">
    <property type="entry name" value="LytTr DNA-binding domain"/>
    <property type="match status" value="1"/>
</dbReference>
<dbReference type="InterPro" id="IPR001789">
    <property type="entry name" value="Sig_transdc_resp-reg_receiver"/>
</dbReference>
<evidence type="ECO:0000256" key="3">
    <source>
        <dbReference type="ARBA" id="ARBA00023159"/>
    </source>
</evidence>
<name>A0AAW9NMU2_9BACL</name>
<dbReference type="AlphaFoldDB" id="A0AAW9NMU2"/>
<keyword evidence="2" id="KW-0902">Two-component regulatory system</keyword>
<keyword evidence="8" id="KW-0238">DNA-binding</keyword>
<dbReference type="SMART" id="SM00850">
    <property type="entry name" value="LytTR"/>
    <property type="match status" value="1"/>
</dbReference>
<feature type="modified residue" description="4-aspartylphosphate" evidence="5">
    <location>
        <position position="59"/>
    </location>
</feature>
<dbReference type="GO" id="GO:0000156">
    <property type="term" value="F:phosphorelay response regulator activity"/>
    <property type="evidence" value="ECO:0007669"/>
    <property type="project" value="InterPro"/>
</dbReference>
<dbReference type="RefSeq" id="WP_326122253.1">
    <property type="nucleotide sequence ID" value="NZ_JARSFG010000007.1"/>
</dbReference>
<dbReference type="InterPro" id="IPR007492">
    <property type="entry name" value="LytTR_DNA-bd_dom"/>
</dbReference>
<keyword evidence="9" id="KW-1185">Reference proteome</keyword>
<protein>
    <submittedName>
        <fullName evidence="8">LytTR family DNA-binding domain-containing protein</fullName>
    </submittedName>
</protein>
<dbReference type="Pfam" id="PF00072">
    <property type="entry name" value="Response_reg"/>
    <property type="match status" value="1"/>
</dbReference>
<gene>
    <name evidence="8" type="ORF">P9B03_04755</name>
</gene>
<dbReference type="GO" id="GO:0003677">
    <property type="term" value="F:DNA binding"/>
    <property type="evidence" value="ECO:0007669"/>
    <property type="project" value="UniProtKB-KW"/>
</dbReference>
<dbReference type="Pfam" id="PF04397">
    <property type="entry name" value="LytTR"/>
    <property type="match status" value="1"/>
</dbReference>
<dbReference type="PANTHER" id="PTHR37299:SF3">
    <property type="entry name" value="STAGE 0 SPORULATION PROTEIN A HOMOLOG"/>
    <property type="match status" value="1"/>
</dbReference>
<dbReference type="InterPro" id="IPR046947">
    <property type="entry name" value="LytR-like"/>
</dbReference>
<proteinExistence type="predicted"/>
<feature type="domain" description="Response regulatory" evidence="6">
    <location>
        <begin position="2"/>
        <end position="126"/>
    </location>
</feature>
<dbReference type="InterPro" id="IPR011006">
    <property type="entry name" value="CheY-like_superfamily"/>
</dbReference>
<evidence type="ECO:0000313" key="9">
    <source>
        <dbReference type="Proteomes" id="UP001344888"/>
    </source>
</evidence>
<keyword evidence="1" id="KW-0963">Cytoplasm</keyword>
<keyword evidence="3" id="KW-0010">Activator</keyword>
<organism evidence="8 9">
    <name type="scientific">Metasolibacillus meyeri</name>
    <dbReference type="NCBI Taxonomy" id="1071052"/>
    <lineage>
        <taxon>Bacteria</taxon>
        <taxon>Bacillati</taxon>
        <taxon>Bacillota</taxon>
        <taxon>Bacilli</taxon>
        <taxon>Bacillales</taxon>
        <taxon>Caryophanaceae</taxon>
        <taxon>Metasolibacillus</taxon>
    </lineage>
</organism>
<dbReference type="Proteomes" id="UP001344888">
    <property type="component" value="Unassembled WGS sequence"/>
</dbReference>
<evidence type="ECO:0000313" key="8">
    <source>
        <dbReference type="EMBL" id="MEC1177786.1"/>
    </source>
</evidence>
<evidence type="ECO:0000259" key="6">
    <source>
        <dbReference type="PROSITE" id="PS50110"/>
    </source>
</evidence>
<dbReference type="PROSITE" id="PS50930">
    <property type="entry name" value="HTH_LYTTR"/>
    <property type="match status" value="1"/>
</dbReference>
<dbReference type="Gene3D" id="3.40.50.2300">
    <property type="match status" value="1"/>
</dbReference>
<reference evidence="8 9" key="1">
    <citation type="submission" date="2023-03" db="EMBL/GenBank/DDBJ databases">
        <title>Bacillus Genome Sequencing.</title>
        <authorList>
            <person name="Dunlap C."/>
        </authorList>
    </citation>
    <scope>NUCLEOTIDE SEQUENCE [LARGE SCALE GENOMIC DNA]</scope>
    <source>
        <strain evidence="8 9">B-59205</strain>
    </source>
</reference>
<dbReference type="SUPFAM" id="SSF52172">
    <property type="entry name" value="CheY-like"/>
    <property type="match status" value="1"/>
</dbReference>
<evidence type="ECO:0000256" key="2">
    <source>
        <dbReference type="ARBA" id="ARBA00023012"/>
    </source>
</evidence>
<dbReference type="PROSITE" id="PS50110">
    <property type="entry name" value="RESPONSE_REGULATORY"/>
    <property type="match status" value="1"/>
</dbReference>
<evidence type="ECO:0000259" key="7">
    <source>
        <dbReference type="PROSITE" id="PS50930"/>
    </source>
</evidence>
<feature type="domain" description="HTH LytTR-type" evidence="7">
    <location>
        <begin position="142"/>
        <end position="242"/>
    </location>
</feature>
<evidence type="ECO:0000256" key="1">
    <source>
        <dbReference type="ARBA" id="ARBA00022490"/>
    </source>
</evidence>